<feature type="transmembrane region" description="Helical" evidence="5">
    <location>
        <begin position="252"/>
        <end position="271"/>
    </location>
</feature>
<dbReference type="EMBL" id="CP115965">
    <property type="protein sequence ID" value="WZW97206.1"/>
    <property type="molecule type" value="Genomic_DNA"/>
</dbReference>
<reference evidence="7 8" key="1">
    <citation type="journal article" date="2023" name="Environ Microbiome">
        <title>A coral-associated actinobacterium mitigates coral bleaching under heat stress.</title>
        <authorList>
            <person name="Li J."/>
            <person name="Zou Y."/>
            <person name="Li Q."/>
            <person name="Zhang J."/>
            <person name="Bourne D.G."/>
            <person name="Lyu Y."/>
            <person name="Liu C."/>
            <person name="Zhang S."/>
        </authorList>
    </citation>
    <scope>NUCLEOTIDE SEQUENCE [LARGE SCALE GENOMIC DNA]</scope>
    <source>
        <strain evidence="7 8">SCSIO 13291</strain>
    </source>
</reference>
<proteinExistence type="inferred from homology"/>
<feature type="transmembrane region" description="Helical" evidence="5">
    <location>
        <begin position="104"/>
        <end position="124"/>
    </location>
</feature>
<dbReference type="RefSeq" id="WP_342371702.1">
    <property type="nucleotide sequence ID" value="NZ_CP115965.1"/>
</dbReference>
<keyword evidence="4 5" id="KW-0472">Membrane</keyword>
<feature type="transmembrane region" description="Helical" evidence="5">
    <location>
        <begin position="206"/>
        <end position="223"/>
    </location>
</feature>
<evidence type="ECO:0000256" key="6">
    <source>
        <dbReference type="SAM" id="MobiDB-lite"/>
    </source>
</evidence>
<dbReference type="PANTHER" id="PTHR39344">
    <property type="entry name" value="UPF0182 PROTEIN SLL1060"/>
    <property type="match status" value="1"/>
</dbReference>
<keyword evidence="1 5" id="KW-1003">Cell membrane</keyword>
<dbReference type="Proteomes" id="UP001434337">
    <property type="component" value="Chromosome"/>
</dbReference>
<feature type="transmembrane region" description="Helical" evidence="5">
    <location>
        <begin position="278"/>
        <end position="298"/>
    </location>
</feature>
<evidence type="ECO:0000256" key="3">
    <source>
        <dbReference type="ARBA" id="ARBA00022989"/>
    </source>
</evidence>
<protein>
    <recommendedName>
        <fullName evidence="5">UPF0182 protein PCC79_09770</fullName>
    </recommendedName>
</protein>
<evidence type="ECO:0000256" key="5">
    <source>
        <dbReference type="HAMAP-Rule" id="MF_01600"/>
    </source>
</evidence>
<comment type="similarity">
    <text evidence="5">Belongs to the UPF0182 family.</text>
</comment>
<sequence length="955" mass="104089">MPANNTTRRSPLLPTVVAVALLVAAFIAYASIWSEKLWFDSTGFTGVFTTQLLTQVALFAVATLLMGGALFGNMYLAHRLRPTDRRSGASAVLDRYRELLEQNITMTMVVPALLFGGMAGLSAATQVLPVLAWLNRQPAGVTDPVFGLDASFYMLEYPIWRLGASLLMSALLFGLVAAAAVHFAMGNLTPNRNTIEQQGGAASTHLSLLAAAILVVYGLQNLLDRYGLLLDSGTLFTGLHYTDAHARLTAKLVVAVISFLVATLFFVNAFAHRSILPLAGVVLMLVSGLILSLIYPMVVQGLQVRPNEPDLERPYIADHMAATKAAYGVADAEITEYEAVTQVQPGQLAADAAALPGIRLMDPNVVAPTFEQLQQVRGYYTFPSMLDIDRYTIDDQATDVVIAAREINPQAIPDPNWNNIHTVFTHGHGFVSAYGNRRQSNGEPVWITRDIPPAGAIEETQSRVYFGEQSSNFAIVGRLPEQDPIELDTPGGAQGGGEQYNQYEGLGGVPMGDYWRRLVFATRMTDLNILLSDRVNANSRILFDRTPRERVQKVAPWLTIDSNLYPAIVGGRLVWIVDGYTTSSTYPNSQRVSLQRATTDTQTTSLVAQLDAPINYMRNSVKAVVDAYDGTVDLYAWDEEDPLLRTYQQVFPGTVRPRADISDDLLAHLRYPEDQFKVQREILSRYHVTDPRVWYDSTDVWEIPVDPVQTSDQEREPSYYLSIRWPGDAEPIFSQTAVFVPRNRQNLASYLSVNADASHENYGQLRILRMSDTQQIDGPGQTQNAITQNPAVAERLLPYQQTRGSAAVRFGNLLTLPMGNGLLYVEPIYTERSGSAGAYPALTFVVVRFGEYVGIGSTLQEALDAVFGGDAGADTGELPVDGSEGGVAAGDGTDTAEEAPTGPVDEAAAVAALRRAEDAFAAADAALRDGDLAEYQARTDEAKAALAEALRSMGR</sequence>
<dbReference type="Pfam" id="PF03699">
    <property type="entry name" value="UPF0182"/>
    <property type="match status" value="1"/>
</dbReference>
<feature type="transmembrane region" description="Helical" evidence="5">
    <location>
        <begin position="12"/>
        <end position="32"/>
    </location>
</feature>
<dbReference type="PANTHER" id="PTHR39344:SF1">
    <property type="entry name" value="UPF0182 PROTEIN SLL1060"/>
    <property type="match status" value="1"/>
</dbReference>
<evidence type="ECO:0000256" key="2">
    <source>
        <dbReference type="ARBA" id="ARBA00022692"/>
    </source>
</evidence>
<evidence type="ECO:0000313" key="8">
    <source>
        <dbReference type="Proteomes" id="UP001434337"/>
    </source>
</evidence>
<feature type="transmembrane region" description="Helical" evidence="5">
    <location>
        <begin position="159"/>
        <end position="185"/>
    </location>
</feature>
<name>A0ABZ3C385_9ACTN</name>
<feature type="region of interest" description="Disordered" evidence="6">
    <location>
        <begin position="874"/>
        <end position="904"/>
    </location>
</feature>
<keyword evidence="8" id="KW-1185">Reference proteome</keyword>
<keyword evidence="3 5" id="KW-1133">Transmembrane helix</keyword>
<evidence type="ECO:0000256" key="4">
    <source>
        <dbReference type="ARBA" id="ARBA00023136"/>
    </source>
</evidence>
<evidence type="ECO:0000313" key="7">
    <source>
        <dbReference type="EMBL" id="WZW97206.1"/>
    </source>
</evidence>
<evidence type="ECO:0000256" key="1">
    <source>
        <dbReference type="ARBA" id="ARBA00022475"/>
    </source>
</evidence>
<accession>A0ABZ3C385</accession>
<keyword evidence="2 5" id="KW-0812">Transmembrane</keyword>
<gene>
    <name evidence="7" type="ORF">PCC79_09770</name>
</gene>
<comment type="subcellular location">
    <subcellularLocation>
        <location evidence="5">Cell membrane</location>
        <topology evidence="5">Multi-pass membrane protein</topology>
    </subcellularLocation>
</comment>
<dbReference type="HAMAP" id="MF_01600">
    <property type="entry name" value="UPF0182"/>
    <property type="match status" value="1"/>
</dbReference>
<organism evidence="7 8">
    <name type="scientific">Propioniciclava soli</name>
    <dbReference type="NCBI Taxonomy" id="2775081"/>
    <lineage>
        <taxon>Bacteria</taxon>
        <taxon>Bacillati</taxon>
        <taxon>Actinomycetota</taxon>
        <taxon>Actinomycetes</taxon>
        <taxon>Propionibacteriales</taxon>
        <taxon>Propionibacteriaceae</taxon>
        <taxon>Propioniciclava</taxon>
    </lineage>
</organism>
<dbReference type="InterPro" id="IPR005372">
    <property type="entry name" value="UPF0182"/>
</dbReference>
<feature type="transmembrane region" description="Helical" evidence="5">
    <location>
        <begin position="52"/>
        <end position="76"/>
    </location>
</feature>